<evidence type="ECO:0000313" key="2">
    <source>
        <dbReference type="EMBL" id="MBP0466560.1"/>
    </source>
</evidence>
<evidence type="ECO:0000313" key="3">
    <source>
        <dbReference type="Proteomes" id="UP000680815"/>
    </source>
</evidence>
<protein>
    <recommendedName>
        <fullName evidence="1">DUF6285 domain-containing protein</fullName>
    </recommendedName>
</protein>
<comment type="caution">
    <text evidence="2">The sequence shown here is derived from an EMBL/GenBank/DDBJ whole genome shotgun (WGS) entry which is preliminary data.</text>
</comment>
<feature type="domain" description="DUF6285" evidence="1">
    <location>
        <begin position="25"/>
        <end position="110"/>
    </location>
</feature>
<reference evidence="2 3" key="1">
    <citation type="submission" date="2021-03" db="EMBL/GenBank/DDBJ databases">
        <authorList>
            <person name="So Y."/>
        </authorList>
    </citation>
    <scope>NUCLEOTIDE SEQUENCE [LARGE SCALE GENOMIC DNA]</scope>
    <source>
        <strain evidence="2 3">PWR1</strain>
    </source>
</reference>
<organism evidence="2 3">
    <name type="scientific">Roseomonas nitratireducens</name>
    <dbReference type="NCBI Taxonomy" id="2820810"/>
    <lineage>
        <taxon>Bacteria</taxon>
        <taxon>Pseudomonadati</taxon>
        <taxon>Pseudomonadota</taxon>
        <taxon>Alphaproteobacteria</taxon>
        <taxon>Acetobacterales</taxon>
        <taxon>Roseomonadaceae</taxon>
        <taxon>Roseomonas</taxon>
    </lineage>
</organism>
<dbReference type="InterPro" id="IPR046252">
    <property type="entry name" value="DUF6285"/>
</dbReference>
<gene>
    <name evidence="2" type="ORF">J5Y09_21710</name>
</gene>
<dbReference type="Pfam" id="PF19802">
    <property type="entry name" value="DUF6285"/>
    <property type="match status" value="1"/>
</dbReference>
<evidence type="ECO:0000259" key="1">
    <source>
        <dbReference type="Pfam" id="PF19802"/>
    </source>
</evidence>
<sequence length="115" mass="11715">MLREPPEGPNLLATAREVLLNDILPALPADRAFAARMIANAMAIAGREAAQDGGWLSDATARVAALAGDQRAFAAAIRAGGFDPGTPGHAQAAALLDDMTRARCAVSAPRALGKG</sequence>
<keyword evidence="3" id="KW-1185">Reference proteome</keyword>
<dbReference type="RefSeq" id="WP_209353958.1">
    <property type="nucleotide sequence ID" value="NZ_JAGIYZ010000031.1"/>
</dbReference>
<proteinExistence type="predicted"/>
<dbReference type="EMBL" id="JAGIYZ010000031">
    <property type="protein sequence ID" value="MBP0466560.1"/>
    <property type="molecule type" value="Genomic_DNA"/>
</dbReference>
<dbReference type="Proteomes" id="UP000680815">
    <property type="component" value="Unassembled WGS sequence"/>
</dbReference>
<accession>A0ABS4AYW5</accession>
<name>A0ABS4AYW5_9PROT</name>